<comment type="caution">
    <text evidence="4">The sequence shown here is derived from an EMBL/GenBank/DDBJ whole genome shotgun (WGS) entry which is preliminary data.</text>
</comment>
<gene>
    <name evidence="4" type="ORF">QWZ10_08450</name>
</gene>
<evidence type="ECO:0000256" key="2">
    <source>
        <dbReference type="SAM" id="SignalP"/>
    </source>
</evidence>
<name>A0ABT8D7N0_9RHOB</name>
<evidence type="ECO:0000259" key="3">
    <source>
        <dbReference type="Pfam" id="PF05239"/>
    </source>
</evidence>
<dbReference type="EMBL" id="JAUFRC010000001">
    <property type="protein sequence ID" value="MDN3711852.1"/>
    <property type="molecule type" value="Genomic_DNA"/>
</dbReference>
<dbReference type="InterPro" id="IPR027275">
    <property type="entry name" value="PRC-brl_dom"/>
</dbReference>
<feature type="region of interest" description="Disordered" evidence="1">
    <location>
        <begin position="24"/>
        <end position="47"/>
    </location>
</feature>
<evidence type="ECO:0000313" key="5">
    <source>
        <dbReference type="Proteomes" id="UP001243846"/>
    </source>
</evidence>
<feature type="domain" description="PRC-barrel" evidence="3">
    <location>
        <begin position="85"/>
        <end position="150"/>
    </location>
</feature>
<protein>
    <submittedName>
        <fullName evidence="4">PRC-barrel domain-containing protein</fullName>
    </submittedName>
</protein>
<dbReference type="SUPFAM" id="SSF50346">
    <property type="entry name" value="PRC-barrel domain"/>
    <property type="match status" value="1"/>
</dbReference>
<dbReference type="RefSeq" id="WP_377686557.1">
    <property type="nucleotide sequence ID" value="NZ_JBHMDZ010000017.1"/>
</dbReference>
<evidence type="ECO:0000256" key="1">
    <source>
        <dbReference type="SAM" id="MobiDB-lite"/>
    </source>
</evidence>
<sequence>MKDRILYPLIATVMLGGTAFAQGTGETPGTTAPAATEPSGAEVAPDPAATVPDASTDTALTPMGTPADVVITVPEGYALTEVATMTADQLKGVDIYDPSDTKIAEVADVVIGADNAVTGIVTDVGGFLGMGEHRVSLAPDKVTIYKNADGDMRAYVSMSKDELKALPAYEAPNP</sequence>
<dbReference type="Proteomes" id="UP001243846">
    <property type="component" value="Unassembled WGS sequence"/>
</dbReference>
<feature type="signal peptide" evidence="2">
    <location>
        <begin position="1"/>
        <end position="21"/>
    </location>
</feature>
<dbReference type="Gene3D" id="2.30.30.240">
    <property type="entry name" value="PRC-barrel domain"/>
    <property type="match status" value="1"/>
</dbReference>
<proteinExistence type="predicted"/>
<keyword evidence="5" id="KW-1185">Reference proteome</keyword>
<keyword evidence="2" id="KW-0732">Signal</keyword>
<dbReference type="Pfam" id="PF05239">
    <property type="entry name" value="PRC"/>
    <property type="match status" value="1"/>
</dbReference>
<evidence type="ECO:0000313" key="4">
    <source>
        <dbReference type="EMBL" id="MDN3711852.1"/>
    </source>
</evidence>
<organism evidence="4 5">
    <name type="scientific">Paracoccus cavernae</name>
    <dbReference type="NCBI Taxonomy" id="1571207"/>
    <lineage>
        <taxon>Bacteria</taxon>
        <taxon>Pseudomonadati</taxon>
        <taxon>Pseudomonadota</taxon>
        <taxon>Alphaproteobacteria</taxon>
        <taxon>Rhodobacterales</taxon>
        <taxon>Paracoccaceae</taxon>
        <taxon>Paracoccus</taxon>
    </lineage>
</organism>
<dbReference type="InterPro" id="IPR011033">
    <property type="entry name" value="PRC_barrel-like_sf"/>
</dbReference>
<feature type="chain" id="PRO_5047413615" evidence="2">
    <location>
        <begin position="22"/>
        <end position="174"/>
    </location>
</feature>
<reference evidence="5" key="1">
    <citation type="journal article" date="2019" name="Int. J. Syst. Evol. Microbiol.">
        <title>The Global Catalogue of Microorganisms (GCM) 10K type strain sequencing project: providing services to taxonomists for standard genome sequencing and annotation.</title>
        <authorList>
            <consortium name="The Broad Institute Genomics Platform"/>
            <consortium name="The Broad Institute Genome Sequencing Center for Infectious Disease"/>
            <person name="Wu L."/>
            <person name="Ma J."/>
        </authorList>
    </citation>
    <scope>NUCLEOTIDE SEQUENCE [LARGE SCALE GENOMIC DNA]</scope>
    <source>
        <strain evidence="5">CECT 8482</strain>
    </source>
</reference>
<accession>A0ABT8D7N0</accession>